<dbReference type="PANTHER" id="PTHR30006:SF2">
    <property type="entry name" value="ABC TRANSPORTER SUBSTRATE-BINDING PROTEIN"/>
    <property type="match status" value="1"/>
</dbReference>
<organism evidence="3 4">
    <name type="scientific">Peptoanaerobacter stomatis</name>
    <dbReference type="NCBI Taxonomy" id="796937"/>
    <lineage>
        <taxon>Bacteria</taxon>
        <taxon>Bacillati</taxon>
        <taxon>Bacillota</taxon>
        <taxon>Clostridia</taxon>
        <taxon>Peptostreptococcales</taxon>
        <taxon>Filifactoraceae</taxon>
        <taxon>Peptoanaerobacter</taxon>
    </lineage>
</organism>
<dbReference type="BioCyc" id="EBAC796937-HMP:GMGH-2167-MONOMER"/>
<evidence type="ECO:0000256" key="1">
    <source>
        <dbReference type="ARBA" id="ARBA00022729"/>
    </source>
</evidence>
<protein>
    <recommendedName>
        <fullName evidence="2">DUF1858 domain-containing protein</fullName>
    </recommendedName>
</protein>
<proteinExistence type="predicted"/>
<sequence length="394" mass="44994">MINFDDKIYDIVQSNPGILEFLVANGFENLGNEKMLEIMGKQITLTTALNAKGINRDLFEDNLNQFLQSKEEFSTDKSKIFENYDKNNDVAVKGVLPCPIRVPLTDTIDEFIKSEKRAFAIYCDLEPASNGIDSIRADLNSEDENKYPDIITSAGFEFFFGERVKSLIDKGIYSSEDYEINKEFITRDVDLKDPKNNYHIMGIVPAIFIVNTALLYGRKLPTSWEDLLSEEFAGKVSIPFMDLDLFNAIVLTVYAKFGMEGIKKLRRSYHQNLHPSQMVKANKNEAIVSISPYFFTTMIQDKSLKAVWPSDGAIISPIFMISKSKRENVRAVTEFLNSKAIGEIFSFNGNFPSTNKDVDNHLSDDQKYMWVGWDFIYNNDIENLIAEFTDLFTK</sequence>
<comment type="caution">
    <text evidence="3">The sequence shown here is derived from an EMBL/GenBank/DDBJ whole genome shotgun (WGS) entry which is preliminary data.</text>
</comment>
<evidence type="ECO:0000259" key="2">
    <source>
        <dbReference type="Pfam" id="PF08984"/>
    </source>
</evidence>
<dbReference type="InterPro" id="IPR038062">
    <property type="entry name" value="ScdA-like_N_sf"/>
</dbReference>
<name>G9X195_9FIRM</name>
<dbReference type="Gene3D" id="3.40.190.10">
    <property type="entry name" value="Periplasmic binding protein-like II"/>
    <property type="match status" value="2"/>
</dbReference>
<dbReference type="SUPFAM" id="SSF140683">
    <property type="entry name" value="SP0561-like"/>
    <property type="match status" value="1"/>
</dbReference>
<dbReference type="AlphaFoldDB" id="G9X195"/>
<dbReference type="Proteomes" id="UP000006437">
    <property type="component" value="Unassembled WGS sequence"/>
</dbReference>
<dbReference type="Pfam" id="PF13343">
    <property type="entry name" value="SBP_bac_6"/>
    <property type="match status" value="1"/>
</dbReference>
<dbReference type="EMBL" id="AFZE01000026">
    <property type="protein sequence ID" value="EHL14516.1"/>
    <property type="molecule type" value="Genomic_DNA"/>
</dbReference>
<keyword evidence="1" id="KW-0732">Signal</keyword>
<dbReference type="RefSeq" id="WP_009526355.1">
    <property type="nucleotide sequence ID" value="NZ_JH414570.1"/>
</dbReference>
<dbReference type="GO" id="GO:0015888">
    <property type="term" value="P:thiamine transport"/>
    <property type="evidence" value="ECO:0007669"/>
    <property type="project" value="TreeGrafter"/>
</dbReference>
<evidence type="ECO:0000313" key="4">
    <source>
        <dbReference type="Proteomes" id="UP000006437"/>
    </source>
</evidence>
<dbReference type="GO" id="GO:0030975">
    <property type="term" value="F:thiamine binding"/>
    <property type="evidence" value="ECO:0007669"/>
    <property type="project" value="TreeGrafter"/>
</dbReference>
<dbReference type="InterPro" id="IPR015077">
    <property type="entry name" value="DUF1858"/>
</dbReference>
<dbReference type="SUPFAM" id="SSF53850">
    <property type="entry name" value="Periplasmic binding protein-like II"/>
    <property type="match status" value="1"/>
</dbReference>
<accession>G9X195</accession>
<dbReference type="Pfam" id="PF08984">
    <property type="entry name" value="DUF1858"/>
    <property type="match status" value="1"/>
</dbReference>
<dbReference type="GO" id="GO:0030288">
    <property type="term" value="C:outer membrane-bounded periplasmic space"/>
    <property type="evidence" value="ECO:0007669"/>
    <property type="project" value="TreeGrafter"/>
</dbReference>
<dbReference type="HOGENOM" id="CLU_055408_0_0_9"/>
<dbReference type="GO" id="GO:0030976">
    <property type="term" value="F:thiamine pyrophosphate binding"/>
    <property type="evidence" value="ECO:0007669"/>
    <property type="project" value="TreeGrafter"/>
</dbReference>
<dbReference type="PANTHER" id="PTHR30006">
    <property type="entry name" value="THIAMINE-BINDING PERIPLASMIC PROTEIN-RELATED"/>
    <property type="match status" value="1"/>
</dbReference>
<gene>
    <name evidence="3" type="ORF">HMPREF9629_02139</name>
</gene>
<feature type="domain" description="DUF1858" evidence="2">
    <location>
        <begin position="2"/>
        <end position="58"/>
    </location>
</feature>
<evidence type="ECO:0000313" key="3">
    <source>
        <dbReference type="EMBL" id="EHL14516.1"/>
    </source>
</evidence>
<reference evidence="3 4" key="1">
    <citation type="submission" date="2011-08" db="EMBL/GenBank/DDBJ databases">
        <title>The Genome Sequence of Eubacteriaceae bacterium ACC19a.</title>
        <authorList>
            <consortium name="The Broad Institute Genome Sequencing Platform"/>
            <person name="Earl A."/>
            <person name="Ward D."/>
            <person name="Feldgarden M."/>
            <person name="Gevers D."/>
            <person name="Sizova M."/>
            <person name="Hazen A."/>
            <person name="Epstein S."/>
            <person name="Young S.K."/>
            <person name="Zeng Q."/>
            <person name="Gargeya S."/>
            <person name="Fitzgerald M."/>
            <person name="Haas B."/>
            <person name="Abouelleil A."/>
            <person name="Alvarado L."/>
            <person name="Arachchi H.M."/>
            <person name="Berlin A."/>
            <person name="Brown A."/>
            <person name="Chapman S.B."/>
            <person name="Chen Z."/>
            <person name="Dunbar C."/>
            <person name="Freedman E."/>
            <person name="Gearin G."/>
            <person name="Gellesch M."/>
            <person name="Goldberg J."/>
            <person name="Griggs A."/>
            <person name="Gujja S."/>
            <person name="Heiman D."/>
            <person name="Howarth C."/>
            <person name="Larson L."/>
            <person name="Lui A."/>
            <person name="MacDonald P.J.P."/>
            <person name="Montmayeur A."/>
            <person name="Murphy C."/>
            <person name="Neiman D."/>
            <person name="Pearson M."/>
            <person name="Priest M."/>
            <person name="Roberts A."/>
            <person name="Saif S."/>
            <person name="Shea T."/>
            <person name="Shenoy N."/>
            <person name="Sisk P."/>
            <person name="Stolte C."/>
            <person name="Sykes S."/>
            <person name="Wortman J."/>
            <person name="Nusbaum C."/>
            <person name="Birren B."/>
        </authorList>
    </citation>
    <scope>NUCLEOTIDE SEQUENCE [LARGE SCALE GENOMIC DNA]</scope>
    <source>
        <strain evidence="3 4">ACC19a</strain>
    </source>
</reference>
<dbReference type="Gene3D" id="1.10.3910.10">
    <property type="entry name" value="SP0561-like"/>
    <property type="match status" value="1"/>
</dbReference>